<sequence>MANNTIVPGTVPNLQVRHIMDTLKIMEREKNRSTFPIIRGANSYYTQTNTLVIMANELSR</sequence>
<keyword evidence="2" id="KW-1185">Reference proteome</keyword>
<dbReference type="EMBL" id="KN294002">
    <property type="protein sequence ID" value="EEH33381.2"/>
    <property type="molecule type" value="Genomic_DNA"/>
</dbReference>
<dbReference type="OMA" id="NTLMIMA"/>
<dbReference type="GeneID" id="9096973"/>
<dbReference type="OrthoDB" id="10327921at2759"/>
<dbReference type="VEuPathDB" id="FungiDB:PAAG_04431"/>
<dbReference type="RefSeq" id="XP_015699499.1">
    <property type="nucleotide sequence ID" value="XM_015845273.1"/>
</dbReference>
<name>C1H0Y7_PARBA</name>
<dbReference type="KEGG" id="pbl:PAAG_04431"/>
<dbReference type="Proteomes" id="UP000002059">
    <property type="component" value="Partially assembled WGS sequence"/>
</dbReference>
<gene>
    <name evidence="1" type="ORF">PAAG_04431</name>
</gene>
<reference evidence="1 2" key="1">
    <citation type="journal article" date="2011" name="PLoS Genet.">
        <title>Comparative genomic analysis of human fungal pathogens causing paracoccidioidomycosis.</title>
        <authorList>
            <person name="Desjardins C.A."/>
            <person name="Champion M.D."/>
            <person name="Holder J.W."/>
            <person name="Muszewska A."/>
            <person name="Goldberg J."/>
            <person name="Bailao A.M."/>
            <person name="Brigido M.M."/>
            <person name="Ferreira M.E."/>
            <person name="Garcia A.M."/>
            <person name="Grynberg M."/>
            <person name="Gujja S."/>
            <person name="Heiman D.I."/>
            <person name="Henn M.R."/>
            <person name="Kodira C.D."/>
            <person name="Leon-Narvaez H."/>
            <person name="Longo L.V."/>
            <person name="Ma L.J."/>
            <person name="Malavazi I."/>
            <person name="Matsuo A.L."/>
            <person name="Morais F.V."/>
            <person name="Pereira M."/>
            <person name="Rodriguez-Brito S."/>
            <person name="Sakthikumar S."/>
            <person name="Salem-Izacc S.M."/>
            <person name="Sykes S.M."/>
            <person name="Teixeira M.M."/>
            <person name="Vallejo M.C."/>
            <person name="Walter M.E."/>
            <person name="Yandava C."/>
            <person name="Young S."/>
            <person name="Zeng Q."/>
            <person name="Zucker J."/>
            <person name="Felipe M.S."/>
            <person name="Goldman G.H."/>
            <person name="Haas B.J."/>
            <person name="McEwen J.G."/>
            <person name="Nino-Vega G."/>
            <person name="Puccia R."/>
            <person name="San-Blas G."/>
            <person name="Soares C.M."/>
            <person name="Birren B.W."/>
            <person name="Cuomo C.A."/>
        </authorList>
    </citation>
    <scope>NUCLEOTIDE SEQUENCE [LARGE SCALE GENOMIC DNA]</scope>
    <source>
        <strain evidence="2">ATCC MYA-826 / Pb01</strain>
    </source>
</reference>
<evidence type="ECO:0000313" key="2">
    <source>
        <dbReference type="Proteomes" id="UP000002059"/>
    </source>
</evidence>
<organism evidence="1 2">
    <name type="scientific">Paracoccidioides lutzii (strain ATCC MYA-826 / Pb01)</name>
    <name type="common">Paracoccidioides brasiliensis</name>
    <dbReference type="NCBI Taxonomy" id="502779"/>
    <lineage>
        <taxon>Eukaryota</taxon>
        <taxon>Fungi</taxon>
        <taxon>Dikarya</taxon>
        <taxon>Ascomycota</taxon>
        <taxon>Pezizomycotina</taxon>
        <taxon>Eurotiomycetes</taxon>
        <taxon>Eurotiomycetidae</taxon>
        <taxon>Onygenales</taxon>
        <taxon>Ajellomycetaceae</taxon>
        <taxon>Paracoccidioides</taxon>
    </lineage>
</organism>
<dbReference type="AlphaFoldDB" id="C1H0Y7"/>
<dbReference type="HOGENOM" id="CLU_2942378_0_0_1"/>
<proteinExistence type="predicted"/>
<evidence type="ECO:0000313" key="1">
    <source>
        <dbReference type="EMBL" id="EEH33381.2"/>
    </source>
</evidence>
<accession>C1H0Y7</accession>
<protein>
    <submittedName>
        <fullName evidence="1">Uncharacterized protein</fullName>
    </submittedName>
</protein>